<dbReference type="EMBL" id="JBGUAW010000005">
    <property type="protein sequence ID" value="MFA9460773.1"/>
    <property type="molecule type" value="Genomic_DNA"/>
</dbReference>
<comment type="caution">
    <text evidence="1">The sequence shown here is derived from an EMBL/GenBank/DDBJ whole genome shotgun (WGS) entry which is preliminary data.</text>
</comment>
<reference evidence="1 2" key="1">
    <citation type="submission" date="2024-08" db="EMBL/GenBank/DDBJ databases">
        <title>Whole-genome sequencing of halo(alkali)philic microorganisms from hypersaline lakes.</title>
        <authorList>
            <person name="Sorokin D.Y."/>
            <person name="Merkel A.Y."/>
            <person name="Messina E."/>
            <person name="Yakimov M."/>
        </authorList>
    </citation>
    <scope>NUCLEOTIDE SEQUENCE [LARGE SCALE GENOMIC DNA]</scope>
    <source>
        <strain evidence="1 2">Cl-TMA</strain>
    </source>
</reference>
<protein>
    <submittedName>
        <fullName evidence="1">Uncharacterized protein</fullName>
    </submittedName>
</protein>
<dbReference type="RefSeq" id="WP_373655560.1">
    <property type="nucleotide sequence ID" value="NZ_JBGUAW010000005.1"/>
</dbReference>
<sequence length="147" mass="15667">MYKRKGRILFLDPERGELSGMAAAWAGYLGDGWVEAGAAAWEAEPPSPKRLLPPDLPGPLPEPVPWSSTEAAAWDLVVALAGPECPDWTGLLSGYRHKVWRLGGECGRNGSGAVDTAACSQELRRRVLGLVGGFRMKAREDAGPGAE</sequence>
<name>A0ABV4TU72_9GAMM</name>
<evidence type="ECO:0000313" key="2">
    <source>
        <dbReference type="Proteomes" id="UP001575181"/>
    </source>
</evidence>
<accession>A0ABV4TU72</accession>
<keyword evidence="2" id="KW-1185">Reference proteome</keyword>
<organism evidence="1 2">
    <name type="scientific">Thiohalorhabdus methylotrophus</name>
    <dbReference type="NCBI Taxonomy" id="3242694"/>
    <lineage>
        <taxon>Bacteria</taxon>
        <taxon>Pseudomonadati</taxon>
        <taxon>Pseudomonadota</taxon>
        <taxon>Gammaproteobacteria</taxon>
        <taxon>Thiohalorhabdales</taxon>
        <taxon>Thiohalorhabdaceae</taxon>
        <taxon>Thiohalorhabdus</taxon>
    </lineage>
</organism>
<proteinExistence type="predicted"/>
<evidence type="ECO:0000313" key="1">
    <source>
        <dbReference type="EMBL" id="MFA9460773.1"/>
    </source>
</evidence>
<dbReference type="Proteomes" id="UP001575181">
    <property type="component" value="Unassembled WGS sequence"/>
</dbReference>
<gene>
    <name evidence="1" type="ORF">ACERLL_08040</name>
</gene>